<dbReference type="Gene3D" id="1.10.10.60">
    <property type="entry name" value="Homeodomain-like"/>
    <property type="match status" value="2"/>
</dbReference>
<evidence type="ECO:0000256" key="7">
    <source>
        <dbReference type="ARBA" id="ARBA00023163"/>
    </source>
</evidence>
<dbReference type="PROSITE" id="PS00041">
    <property type="entry name" value="HTH_ARAC_FAMILY_1"/>
    <property type="match status" value="1"/>
</dbReference>
<dbReference type="InterPro" id="IPR036097">
    <property type="entry name" value="HisK_dim/P_sf"/>
</dbReference>
<comment type="caution">
    <text evidence="11">The sequence shown here is derived from an EMBL/GenBank/DDBJ whole genome shotgun (WGS) entry which is preliminary data.</text>
</comment>
<evidence type="ECO:0000256" key="8">
    <source>
        <dbReference type="SAM" id="MobiDB-lite"/>
    </source>
</evidence>
<feature type="domain" description="HTH araC/xylS-type" evidence="9">
    <location>
        <begin position="1098"/>
        <end position="1196"/>
    </location>
</feature>
<organism evidence="11 12">
    <name type="scientific">Streptomyces ziwulingensis</name>
    <dbReference type="NCBI Taxonomy" id="1045501"/>
    <lineage>
        <taxon>Bacteria</taxon>
        <taxon>Bacillati</taxon>
        <taxon>Actinomycetota</taxon>
        <taxon>Actinomycetes</taxon>
        <taxon>Kitasatosporales</taxon>
        <taxon>Streptomycetaceae</taxon>
        <taxon>Streptomyces</taxon>
    </lineage>
</organism>
<dbReference type="PROSITE" id="PS50109">
    <property type="entry name" value="HIS_KIN"/>
    <property type="match status" value="1"/>
</dbReference>
<dbReference type="Pfam" id="PF12833">
    <property type="entry name" value="HTH_18"/>
    <property type="match status" value="1"/>
</dbReference>
<dbReference type="InterPro" id="IPR005467">
    <property type="entry name" value="His_kinase_dom"/>
</dbReference>
<evidence type="ECO:0000256" key="1">
    <source>
        <dbReference type="ARBA" id="ARBA00000085"/>
    </source>
</evidence>
<evidence type="ECO:0000256" key="3">
    <source>
        <dbReference type="ARBA" id="ARBA00012438"/>
    </source>
</evidence>
<dbReference type="Gene3D" id="3.30.565.10">
    <property type="entry name" value="Histidine kinase-like ATPase, C-terminal domain"/>
    <property type="match status" value="1"/>
</dbReference>
<dbReference type="SUPFAM" id="SSF47384">
    <property type="entry name" value="Homodimeric domain of signal transducing histidine kinase"/>
    <property type="match status" value="1"/>
</dbReference>
<dbReference type="EC" id="2.7.13.3" evidence="3"/>
<comment type="subcellular location">
    <subcellularLocation>
        <location evidence="2">Cell membrane</location>
    </subcellularLocation>
</comment>
<name>A0ABP9C229_9ACTN</name>
<dbReference type="PROSITE" id="PS01124">
    <property type="entry name" value="HTH_ARAC_FAMILY_2"/>
    <property type="match status" value="1"/>
</dbReference>
<dbReference type="SUPFAM" id="SSF55874">
    <property type="entry name" value="ATPase domain of HSP90 chaperone/DNA topoisomerase II/histidine kinase"/>
    <property type="match status" value="1"/>
</dbReference>
<keyword evidence="6" id="KW-0238">DNA-binding</keyword>
<keyword evidence="4" id="KW-0418">Kinase</keyword>
<dbReference type="InterPro" id="IPR046335">
    <property type="entry name" value="LacI/GalR-like_sensor"/>
</dbReference>
<comment type="catalytic activity">
    <reaction evidence="1">
        <text>ATP + protein L-histidine = ADP + protein N-phospho-L-histidine.</text>
        <dbReference type="EC" id="2.7.13.3"/>
    </reaction>
</comment>
<dbReference type="InterPro" id="IPR036890">
    <property type="entry name" value="HATPase_C_sf"/>
</dbReference>
<evidence type="ECO:0000256" key="4">
    <source>
        <dbReference type="ARBA" id="ARBA00022777"/>
    </source>
</evidence>
<sequence length="1207" mass="128482">MAVEPHGPAEGRSRRPLTVGLLTANIHLGVGATLWSGVRAAAERNDVNLVCFPGGDLRGGETHRSALYELVGPARLDGVVCWSSTIGLPSSGARARRLMRRLAHMPVVSLNQPLSEQADVLSIDSHAGMRTLVGHLVARHGCRRPACIRGPVANPVSEERYRAYTDALRHHGIEPHSARVCTAVDFGAAGGASAMRVLLDARGLRPGVDFDAVLACSDVLAADALRLLAERGVRVPEDVAVVGFNDSPEARLGDPPLTSVALPFAELGALAVDTLVARLRGTRPPDRTTIPATLVPRRSCGCRYPTAQYAVTARAESGAAGGPRGWAALDAVLPAAGERLAEALHTDLVPVTATTAPASPMTPGAASLGGVPPGASAVAGREDGTGDFLPLVEGLLRARARTQGEVERWQQALERARRGVVGRLPVELRGDAEALFGRARLLAAERSRALLEYGRWTQAQQARRLREFGTALTTVVDLGGLSDVLERHLAQPGVPGCRIVLREQAAPGAPPPVRGMARPLLTRAEGRRLGHPGVLDSAPFSAALLLPDALLPGDGRRFRLVLEPLHIGGEQLGLAVFDTTATEAGADHDGAVHRELGDQISAALKGIGLFDEVRRARDAAEQANRFQSTLLTHVIAELRDPVAAMLARGGGDPGTVLARTRQDAARLLHLTENLLDLARSEAGDLVLARRLIDPLPVLRRACAEAAARRPRARPGWSVDLPARLPSVQADAVRLRQILGNVLTAAADRAGDAAVEVSARWSPAGLRIVVAASGGTPAAAAPADDPHRFDVGLTTARRLAMMHAGSLRAADRAGRREYVLELPLPSPDGHAHRAPPDAGPLLVLTPGEHTGDPRRLGEDLGQPGADAVHRAPEGDGDGGVAVGRYRLRPYPADAGQDAEPLDEERPPGAVVWEALPDRPREWRAVQRLHDHPALRHTPFVLFGARGTDLRDALRALRPGGLAEPVVVAGRTQGSREALRRIAEAALPDRPARVVADAATVLALVAEETPRLVVLEPSLPDMRALDVVERLLDGSGRALCATVVAGHEGITAADARRARPHPALLLLDLEVFDPGEAAVLVRRLAGRGGGPPARVGAVLDEAVVYLYEHYRRPISRWQVAQAAGVSPDHLGRLFQQRYGLTVWEYLTRLRVRRAAERLRTSEDSVQSVARAVGFRDRSYFSRVFRRVTGVAPHFYREECAAADPTATGR</sequence>
<feature type="compositionally biased region" description="Basic and acidic residues" evidence="8">
    <location>
        <begin position="848"/>
        <end position="857"/>
    </location>
</feature>
<evidence type="ECO:0000256" key="6">
    <source>
        <dbReference type="ARBA" id="ARBA00023125"/>
    </source>
</evidence>
<dbReference type="EMBL" id="BAABIG010000033">
    <property type="protein sequence ID" value="GAA4803887.1"/>
    <property type="molecule type" value="Genomic_DNA"/>
</dbReference>
<evidence type="ECO:0000259" key="9">
    <source>
        <dbReference type="PROSITE" id="PS01124"/>
    </source>
</evidence>
<dbReference type="InterPro" id="IPR018060">
    <property type="entry name" value="HTH_AraC"/>
</dbReference>
<dbReference type="Pfam" id="PF13377">
    <property type="entry name" value="Peripla_BP_3"/>
    <property type="match status" value="1"/>
</dbReference>
<gene>
    <name evidence="11" type="ORF">GCM10023220_36540</name>
</gene>
<dbReference type="CDD" id="cd06267">
    <property type="entry name" value="PBP1_LacI_sugar_binding-like"/>
    <property type="match status" value="1"/>
</dbReference>
<evidence type="ECO:0000256" key="2">
    <source>
        <dbReference type="ARBA" id="ARBA00004236"/>
    </source>
</evidence>
<keyword evidence="7" id="KW-0804">Transcription</keyword>
<protein>
    <recommendedName>
        <fullName evidence="3">histidine kinase</fullName>
        <ecNumber evidence="3">2.7.13.3</ecNumber>
    </recommendedName>
</protein>
<dbReference type="Proteomes" id="UP001501265">
    <property type="component" value="Unassembled WGS sequence"/>
</dbReference>
<keyword evidence="12" id="KW-1185">Reference proteome</keyword>
<dbReference type="SUPFAM" id="SSF46689">
    <property type="entry name" value="Homeodomain-like"/>
    <property type="match status" value="2"/>
</dbReference>
<dbReference type="InterPro" id="IPR028082">
    <property type="entry name" value="Peripla_BP_I"/>
</dbReference>
<reference evidence="12" key="1">
    <citation type="journal article" date="2019" name="Int. J. Syst. Evol. Microbiol.">
        <title>The Global Catalogue of Microorganisms (GCM) 10K type strain sequencing project: providing services to taxonomists for standard genome sequencing and annotation.</title>
        <authorList>
            <consortium name="The Broad Institute Genomics Platform"/>
            <consortium name="The Broad Institute Genome Sequencing Center for Infectious Disease"/>
            <person name="Wu L."/>
            <person name="Ma J."/>
        </authorList>
    </citation>
    <scope>NUCLEOTIDE SEQUENCE [LARGE SCALE GENOMIC DNA]</scope>
    <source>
        <strain evidence="12">JCM 18081</strain>
    </source>
</reference>
<dbReference type="SUPFAM" id="SSF53822">
    <property type="entry name" value="Periplasmic binding protein-like I"/>
    <property type="match status" value="1"/>
</dbReference>
<dbReference type="PANTHER" id="PTHR30146:SF109">
    <property type="entry name" value="HTH-TYPE TRANSCRIPTIONAL REGULATOR GALS"/>
    <property type="match status" value="1"/>
</dbReference>
<evidence type="ECO:0000313" key="11">
    <source>
        <dbReference type="EMBL" id="GAA4803887.1"/>
    </source>
</evidence>
<dbReference type="InterPro" id="IPR009057">
    <property type="entry name" value="Homeodomain-like_sf"/>
</dbReference>
<accession>A0ABP9C229</accession>
<keyword evidence="4" id="KW-0808">Transferase</keyword>
<dbReference type="PANTHER" id="PTHR30146">
    <property type="entry name" value="LACI-RELATED TRANSCRIPTIONAL REPRESSOR"/>
    <property type="match status" value="1"/>
</dbReference>
<evidence type="ECO:0000259" key="10">
    <source>
        <dbReference type="PROSITE" id="PS50109"/>
    </source>
</evidence>
<evidence type="ECO:0000313" key="12">
    <source>
        <dbReference type="Proteomes" id="UP001501265"/>
    </source>
</evidence>
<dbReference type="Gene3D" id="3.40.50.2300">
    <property type="match status" value="2"/>
</dbReference>
<dbReference type="InterPro" id="IPR018062">
    <property type="entry name" value="HTH_AraC-typ_CS"/>
</dbReference>
<feature type="domain" description="Histidine kinase" evidence="10">
    <location>
        <begin position="633"/>
        <end position="825"/>
    </location>
</feature>
<dbReference type="RefSeq" id="WP_345620812.1">
    <property type="nucleotide sequence ID" value="NZ_BAABIG010000033.1"/>
</dbReference>
<dbReference type="SMART" id="SM00342">
    <property type="entry name" value="HTH_ARAC"/>
    <property type="match status" value="1"/>
</dbReference>
<proteinExistence type="predicted"/>
<keyword evidence="5" id="KW-0805">Transcription regulation</keyword>
<feature type="region of interest" description="Disordered" evidence="8">
    <location>
        <begin position="825"/>
        <end position="859"/>
    </location>
</feature>
<evidence type="ECO:0000256" key="5">
    <source>
        <dbReference type="ARBA" id="ARBA00023015"/>
    </source>
</evidence>